<comment type="caution">
    <text evidence="1">The sequence shown here is derived from an EMBL/GenBank/DDBJ whole genome shotgun (WGS) entry which is preliminary data.</text>
</comment>
<dbReference type="OrthoDB" id="1001388at2759"/>
<name>A0A7J6UW09_THATH</name>
<dbReference type="InterPro" id="IPR036691">
    <property type="entry name" value="Endo/exonu/phosph_ase_sf"/>
</dbReference>
<dbReference type="Proteomes" id="UP000554482">
    <property type="component" value="Unassembled WGS sequence"/>
</dbReference>
<sequence>MAIRCVSWNISGLGSNEARKAVWDLICREKPLIVTLQEKKLRKVTDGMARALWGLNWKFDFVPSEGKSGGIIVAWNGDEVEVVDVLKGGGDFNVVRFAEERNYGGGLTKSMRMFAKFVAVYGLVDYDLTGKSNFRWWKKMKLLKEELKTWNREVFGRVDLRIKEIIDKISVIEAKEEAGVATMADRAAKVELSNGLSLLVRMEQICWQQKPGLKWRYHIVDFFKDLYTDPGIARPRLENLAFDTVSLEDRLDLERKLEEVEILSAIRALGADKTPGPE</sequence>
<feature type="non-terminal residue" evidence="1">
    <location>
        <position position="1"/>
    </location>
</feature>
<proteinExistence type="predicted"/>
<reference evidence="1 2" key="1">
    <citation type="submission" date="2020-06" db="EMBL/GenBank/DDBJ databases">
        <title>Transcriptomic and genomic resources for Thalictrum thalictroides and T. hernandezii: Facilitating candidate gene discovery in an emerging model plant lineage.</title>
        <authorList>
            <person name="Arias T."/>
            <person name="Riano-Pachon D.M."/>
            <person name="Di Stilio V.S."/>
        </authorList>
    </citation>
    <scope>NUCLEOTIDE SEQUENCE [LARGE SCALE GENOMIC DNA]</scope>
    <source>
        <strain evidence="2">cv. WT478/WT964</strain>
        <tissue evidence="1">Leaves</tissue>
    </source>
</reference>
<protein>
    <recommendedName>
        <fullName evidence="3">Endonuclease/exonuclease/phosphatase domain-containing protein</fullName>
    </recommendedName>
</protein>
<evidence type="ECO:0008006" key="3">
    <source>
        <dbReference type="Google" id="ProtNLM"/>
    </source>
</evidence>
<organism evidence="1 2">
    <name type="scientific">Thalictrum thalictroides</name>
    <name type="common">Rue-anemone</name>
    <name type="synonym">Anemone thalictroides</name>
    <dbReference type="NCBI Taxonomy" id="46969"/>
    <lineage>
        <taxon>Eukaryota</taxon>
        <taxon>Viridiplantae</taxon>
        <taxon>Streptophyta</taxon>
        <taxon>Embryophyta</taxon>
        <taxon>Tracheophyta</taxon>
        <taxon>Spermatophyta</taxon>
        <taxon>Magnoliopsida</taxon>
        <taxon>Ranunculales</taxon>
        <taxon>Ranunculaceae</taxon>
        <taxon>Thalictroideae</taxon>
        <taxon>Thalictrum</taxon>
    </lineage>
</organism>
<dbReference type="SUPFAM" id="SSF56219">
    <property type="entry name" value="DNase I-like"/>
    <property type="match status" value="1"/>
</dbReference>
<evidence type="ECO:0000313" key="2">
    <source>
        <dbReference type="Proteomes" id="UP000554482"/>
    </source>
</evidence>
<dbReference type="AlphaFoldDB" id="A0A7J6UW09"/>
<gene>
    <name evidence="1" type="ORF">FRX31_033627</name>
</gene>
<evidence type="ECO:0000313" key="1">
    <source>
        <dbReference type="EMBL" id="KAF5176786.1"/>
    </source>
</evidence>
<accession>A0A7J6UW09</accession>
<keyword evidence="2" id="KW-1185">Reference proteome</keyword>
<dbReference type="EMBL" id="JABWDY010042246">
    <property type="protein sequence ID" value="KAF5176786.1"/>
    <property type="molecule type" value="Genomic_DNA"/>
</dbReference>
<dbReference type="Gene3D" id="3.60.10.10">
    <property type="entry name" value="Endonuclease/exonuclease/phosphatase"/>
    <property type="match status" value="1"/>
</dbReference>